<evidence type="ECO:0000259" key="1">
    <source>
        <dbReference type="Pfam" id="PF11195"/>
    </source>
</evidence>
<dbReference type="OrthoDB" id="9806476at2"/>
<dbReference type="RefSeq" id="WP_106330910.1">
    <property type="nucleotide sequence ID" value="NZ_BOMO01000163.1"/>
</dbReference>
<feature type="domain" description="Thoeris anti-defense 2-like" evidence="1">
    <location>
        <begin position="1"/>
        <end position="89"/>
    </location>
</feature>
<gene>
    <name evidence="2" type="ORF">CLV67_14219</name>
</gene>
<dbReference type="Pfam" id="PF11195">
    <property type="entry name" value="Tad2-like"/>
    <property type="match status" value="1"/>
</dbReference>
<dbReference type="InterPro" id="IPR021361">
    <property type="entry name" value="Tad2-like_dom"/>
</dbReference>
<dbReference type="AlphaFoldDB" id="A0A2T0JID3"/>
<evidence type="ECO:0000313" key="3">
    <source>
        <dbReference type="Proteomes" id="UP000239415"/>
    </source>
</evidence>
<organism evidence="2 3">
    <name type="scientific">Actinoplanes italicus</name>
    <dbReference type="NCBI Taxonomy" id="113567"/>
    <lineage>
        <taxon>Bacteria</taxon>
        <taxon>Bacillati</taxon>
        <taxon>Actinomycetota</taxon>
        <taxon>Actinomycetes</taxon>
        <taxon>Micromonosporales</taxon>
        <taxon>Micromonosporaceae</taxon>
        <taxon>Actinoplanes</taxon>
    </lineage>
</organism>
<dbReference type="Proteomes" id="UP000239415">
    <property type="component" value="Unassembled WGS sequence"/>
</dbReference>
<accession>A0A2T0JID3</accession>
<dbReference type="EMBL" id="PVMZ01000042">
    <property type="protein sequence ID" value="PRX07344.1"/>
    <property type="molecule type" value="Genomic_DNA"/>
</dbReference>
<protein>
    <submittedName>
        <fullName evidence="2">Uncharacterized protein DUF2829</fullName>
    </submittedName>
</protein>
<reference evidence="2 3" key="1">
    <citation type="submission" date="2018-03" db="EMBL/GenBank/DDBJ databases">
        <title>Genomic Encyclopedia of Archaeal and Bacterial Type Strains, Phase II (KMG-II): from individual species to whole genera.</title>
        <authorList>
            <person name="Goeker M."/>
        </authorList>
    </citation>
    <scope>NUCLEOTIDE SEQUENCE [LARGE SCALE GENOMIC DNA]</scope>
    <source>
        <strain evidence="2 3">DSM 43146</strain>
    </source>
</reference>
<sequence>MNFGQALDAVKLGSKIAREGWNGKNMFVVYQKGYPDGIGANANTAEALGVDEGTVLVFRPYLTMRTVDGEFVPWVASQTDLLAEDWTIVL</sequence>
<comment type="caution">
    <text evidence="2">The sequence shown here is derived from an EMBL/GenBank/DDBJ whole genome shotgun (WGS) entry which is preliminary data.</text>
</comment>
<proteinExistence type="predicted"/>
<name>A0A2T0JID3_9ACTN</name>
<evidence type="ECO:0000313" key="2">
    <source>
        <dbReference type="EMBL" id="PRX07344.1"/>
    </source>
</evidence>
<keyword evidence="3" id="KW-1185">Reference proteome</keyword>